<dbReference type="AlphaFoldDB" id="A0AAV2DDL5"/>
<evidence type="ECO:0000313" key="1">
    <source>
        <dbReference type="EMBL" id="CAL1371377.1"/>
    </source>
</evidence>
<accession>A0AAV2DDL5</accession>
<dbReference type="Proteomes" id="UP001497516">
    <property type="component" value="Chromosome 2"/>
</dbReference>
<protein>
    <submittedName>
        <fullName evidence="1">Uncharacterized protein</fullName>
    </submittedName>
</protein>
<reference evidence="1 2" key="1">
    <citation type="submission" date="2024-04" db="EMBL/GenBank/DDBJ databases">
        <authorList>
            <person name="Fracassetti M."/>
        </authorList>
    </citation>
    <scope>NUCLEOTIDE SEQUENCE [LARGE SCALE GENOMIC DNA]</scope>
</reference>
<dbReference type="EMBL" id="OZ034815">
    <property type="protein sequence ID" value="CAL1371377.1"/>
    <property type="molecule type" value="Genomic_DNA"/>
</dbReference>
<keyword evidence="2" id="KW-1185">Reference proteome</keyword>
<sequence>MISDGRPGMLMTIETPIAVFSIAMQRGRPRRSIEKHLKRSFNLLEQPRMVNLSVLESGDRRDDGTHLRIH</sequence>
<proteinExistence type="predicted"/>
<organism evidence="1 2">
    <name type="scientific">Linum trigynum</name>
    <dbReference type="NCBI Taxonomy" id="586398"/>
    <lineage>
        <taxon>Eukaryota</taxon>
        <taxon>Viridiplantae</taxon>
        <taxon>Streptophyta</taxon>
        <taxon>Embryophyta</taxon>
        <taxon>Tracheophyta</taxon>
        <taxon>Spermatophyta</taxon>
        <taxon>Magnoliopsida</taxon>
        <taxon>eudicotyledons</taxon>
        <taxon>Gunneridae</taxon>
        <taxon>Pentapetalae</taxon>
        <taxon>rosids</taxon>
        <taxon>fabids</taxon>
        <taxon>Malpighiales</taxon>
        <taxon>Linaceae</taxon>
        <taxon>Linum</taxon>
    </lineage>
</organism>
<gene>
    <name evidence="1" type="ORF">LTRI10_LOCUS13446</name>
</gene>
<name>A0AAV2DDL5_9ROSI</name>
<evidence type="ECO:0000313" key="2">
    <source>
        <dbReference type="Proteomes" id="UP001497516"/>
    </source>
</evidence>